<proteinExistence type="predicted"/>
<reference evidence="2" key="1">
    <citation type="journal article" date="2014" name="Front. Microbiol.">
        <title>High frequency of phylogenetically diverse reductive dehalogenase-homologous genes in deep subseafloor sedimentary metagenomes.</title>
        <authorList>
            <person name="Kawai M."/>
            <person name="Futagami T."/>
            <person name="Toyoda A."/>
            <person name="Takaki Y."/>
            <person name="Nishi S."/>
            <person name="Hori S."/>
            <person name="Arai W."/>
            <person name="Tsubouchi T."/>
            <person name="Morono Y."/>
            <person name="Uchiyama I."/>
            <person name="Ito T."/>
            <person name="Fujiyama A."/>
            <person name="Inagaki F."/>
            <person name="Takami H."/>
        </authorList>
    </citation>
    <scope>NUCLEOTIDE SEQUENCE</scope>
    <source>
        <strain evidence="2">Expedition CK06-06</strain>
    </source>
</reference>
<keyword evidence="1" id="KW-0812">Transmembrane</keyword>
<dbReference type="EMBL" id="BARU01046755">
    <property type="protein sequence ID" value="GAH93213.1"/>
    <property type="molecule type" value="Genomic_DNA"/>
</dbReference>
<keyword evidence="1" id="KW-1133">Transmembrane helix</keyword>
<comment type="caution">
    <text evidence="2">The sequence shown here is derived from an EMBL/GenBank/DDBJ whole genome shotgun (WGS) entry which is preliminary data.</text>
</comment>
<gene>
    <name evidence="2" type="ORF">S03H2_70381</name>
</gene>
<keyword evidence="1" id="KW-0472">Membrane</keyword>
<sequence length="95" mass="11386">MDSNVVKKSEIKYEKATNILWKVWWFSFYLLIVPSGITALGYFIFLFISNYDIYISLGFSVLTFIFSLLFFYKFYDKYRNDPVFLNQTNNPTSRI</sequence>
<organism evidence="2">
    <name type="scientific">marine sediment metagenome</name>
    <dbReference type="NCBI Taxonomy" id="412755"/>
    <lineage>
        <taxon>unclassified sequences</taxon>
        <taxon>metagenomes</taxon>
        <taxon>ecological metagenomes</taxon>
    </lineage>
</organism>
<feature type="non-terminal residue" evidence="2">
    <location>
        <position position="95"/>
    </location>
</feature>
<evidence type="ECO:0000256" key="1">
    <source>
        <dbReference type="SAM" id="Phobius"/>
    </source>
</evidence>
<name>X1LGF0_9ZZZZ</name>
<protein>
    <submittedName>
        <fullName evidence="2">Uncharacterized protein</fullName>
    </submittedName>
</protein>
<evidence type="ECO:0000313" key="2">
    <source>
        <dbReference type="EMBL" id="GAH93213.1"/>
    </source>
</evidence>
<dbReference type="AlphaFoldDB" id="X1LGF0"/>
<feature type="transmembrane region" description="Helical" evidence="1">
    <location>
        <begin position="21"/>
        <end position="47"/>
    </location>
</feature>
<feature type="transmembrane region" description="Helical" evidence="1">
    <location>
        <begin position="53"/>
        <end position="72"/>
    </location>
</feature>
<accession>X1LGF0</accession>